<feature type="domain" description="DNA primase/nucleoside triphosphatase C-terminal" evidence="3">
    <location>
        <begin position="1359"/>
        <end position="1410"/>
    </location>
</feature>
<organism evidence="4 5">
    <name type="scientific">Halopenitus persicus</name>
    <dbReference type="NCBI Taxonomy" id="1048396"/>
    <lineage>
        <taxon>Archaea</taxon>
        <taxon>Methanobacteriati</taxon>
        <taxon>Methanobacteriota</taxon>
        <taxon>Stenosarchaea group</taxon>
        <taxon>Halobacteria</taxon>
        <taxon>Halobacteriales</taxon>
        <taxon>Haloferacaceae</taxon>
        <taxon>Halopenitus</taxon>
    </lineage>
</organism>
<evidence type="ECO:0000259" key="3">
    <source>
        <dbReference type="Pfam" id="PF03288"/>
    </source>
</evidence>
<reference evidence="5" key="1">
    <citation type="submission" date="2016-10" db="EMBL/GenBank/DDBJ databases">
        <authorList>
            <person name="Varghese N."/>
            <person name="Submissions S."/>
        </authorList>
    </citation>
    <scope>NUCLEOTIDE SEQUENCE [LARGE SCALE GENOMIC DNA]</scope>
    <source>
        <strain evidence="5">DC30,IBRC 10041,KCTC 4046</strain>
    </source>
</reference>
<dbReference type="Pfam" id="PF01935">
    <property type="entry name" value="DUF87"/>
    <property type="match status" value="1"/>
</dbReference>
<dbReference type="PANTHER" id="PTHR30121:SF6">
    <property type="entry name" value="SLR6007 PROTEIN"/>
    <property type="match status" value="1"/>
</dbReference>
<gene>
    <name evidence="4" type="ORF">SAMN05216564_1169</name>
</gene>
<proteinExistence type="predicted"/>
<feature type="region of interest" description="Disordered" evidence="1">
    <location>
        <begin position="1325"/>
        <end position="1354"/>
    </location>
</feature>
<dbReference type="InterPro" id="IPR004968">
    <property type="entry name" value="DNA_primase/NTPase_C"/>
</dbReference>
<dbReference type="EMBL" id="FNPC01000016">
    <property type="protein sequence ID" value="SDY93124.1"/>
    <property type="molecule type" value="Genomic_DNA"/>
</dbReference>
<dbReference type="OrthoDB" id="214394at2157"/>
<dbReference type="Pfam" id="PF03288">
    <property type="entry name" value="Pox_D5"/>
    <property type="match status" value="1"/>
</dbReference>
<dbReference type="CDD" id="cd01127">
    <property type="entry name" value="TrwB_TraG_TraD_VirD4"/>
    <property type="match status" value="1"/>
</dbReference>
<feature type="domain" description="Helicase HerA central" evidence="2">
    <location>
        <begin position="470"/>
        <end position="755"/>
    </location>
</feature>
<evidence type="ECO:0000256" key="1">
    <source>
        <dbReference type="SAM" id="MobiDB-lite"/>
    </source>
</evidence>
<dbReference type="SUPFAM" id="SSF52540">
    <property type="entry name" value="P-loop containing nucleoside triphosphate hydrolases"/>
    <property type="match status" value="1"/>
</dbReference>
<dbReference type="Gene3D" id="3.40.50.300">
    <property type="entry name" value="P-loop containing nucleotide triphosphate hydrolases"/>
    <property type="match status" value="2"/>
</dbReference>
<protein>
    <submittedName>
        <fullName evidence="4">Uncharacterized protein</fullName>
    </submittedName>
</protein>
<dbReference type="PANTHER" id="PTHR30121">
    <property type="entry name" value="UNCHARACTERIZED PROTEIN YJGR-RELATED"/>
    <property type="match status" value="1"/>
</dbReference>
<accession>A0A1H3NW76</accession>
<dbReference type="InterPro" id="IPR027417">
    <property type="entry name" value="P-loop_NTPase"/>
</dbReference>
<sequence length="1437" mass="160774">MYREYIQVTPTFEGTTEADIPSVLSSLHKLSPPRDDRSFITRLNPLSSAPNLRFEFLAICGGPDDPVRFYYGATEHLDTLETRLRSIFPPTFDVERTAIDPARILIHPQEFTPSEFLDAVRRGDVLIGYDKHDDEFTLVESLQSSSSPIPSSAGISRSVNTTITVDDTTVSVASPHVLDKTSSIKEIDIPTCTPRNSILARPAFDRVHSLGIRWMGKGIRKNDWMTQLVPYTESKTQSQTDGMNSPLSTLIDLLARSDVPIAFQAVFQPRESWYADGELRKEKLTQGRDTLVQDIIGSLFELETQSTDGQRQLSKDAEERIDQITQKNPRRTYTTALRAVAVPPQAKPTKSVESLLESLRSVFDPLDGQFYQLSGRRFCETGSVVSSRDKRTRDGLHNLLNRSIPSDTGKTRSDLVLSADELANFVVVPSADDLSVEGTRGTRAEQRSRNPLPRPHHDLMGELRDGMSIGYALDESGDPEKVPTAIPPDVLPTHYGRFGTTGSGKSKALINDILSLYENTSGPIILIDPKGDGMTQNYMATHASRFGMDDLEENVLHFPVPDVLPGFSFFDVESAVANGRPREHAVQRKADHYEEILKLVMGTDRYERATVAPTVIKALIKILFDETHGRENGRYRESVDYFAHEQLEHLVDQLLEAGPPNPDIDELPQSSDPEVARTLRRQLQLDPSTFAAVMGGISNRLAYISQDKNLREIFNNLEKQFDFSDFLEEQKVILFDLGDLRDEAARILTGVILTNLNDSLKDAGQLTTPSENPHVVNLLVDEASSIVVSDIMNDLLEKGRGFGLSVGLSMQFPEQIEAEGGRKLYLNALNNIGSTLVSKINVDRELARAMAHEEMDPEEFTNRIRSLPRGEWIASLPSPTFGQTGPYPFSVQPLPIPPGHPESDCPLTHQEKETFTTVLDTIHTRTEEEFGVVDQDISADTTVPTALNDVLRVDSPELDVAIAEVVRNLQLQNQAREENGWIAVENVDTEIRRLYNEADSDPPSYSELSNVRHRSRLLEVTIDAESDSLRIRLTDAGEETALPNTGDVQSAGSQAHDDALLQIEATLSTIDCTVNILPQDGSEMPDARATHPDIDHTFAIEAETTTPDNPAKVLTNLQKAQKAGEIPLFVVLPGDSETDWAKRVEGILSPPFRKLRDGTIQYYTTDSAVTFNGGATEDGGVTAVRPRTENGSSQTRWQRDGDHLVLVDTDGTEYVRVSSVTDLTKDRVPAIYSYDQLANEYIVDEFGQRHTYETKSEFEADWLRIKRPFIPQEELVNVDIDSDTYRIIILRDEDDAVVYKDGSLQPLSTILDDHLRPALSASMEFSDPFTSTSDTQEESPENIDERSVSEDKPPSFESFIQEYVKVDPDEQIPKDRAFERYLHWAEMHGVDDPLNKSWFTRKLKEHIDFESTRLRVEGDLVRHYTGIRVLPVTTEDY</sequence>
<keyword evidence="5" id="KW-1185">Reference proteome</keyword>
<feature type="compositionally biased region" description="Basic and acidic residues" evidence="1">
    <location>
        <begin position="1343"/>
        <end position="1354"/>
    </location>
</feature>
<dbReference type="Proteomes" id="UP000199079">
    <property type="component" value="Unassembled WGS sequence"/>
</dbReference>
<feature type="region of interest" description="Disordered" evidence="1">
    <location>
        <begin position="436"/>
        <end position="459"/>
    </location>
</feature>
<name>A0A1H3NW76_9EURY</name>
<evidence type="ECO:0000313" key="4">
    <source>
        <dbReference type="EMBL" id="SDY93124.1"/>
    </source>
</evidence>
<evidence type="ECO:0000313" key="5">
    <source>
        <dbReference type="Proteomes" id="UP000199079"/>
    </source>
</evidence>
<dbReference type="InterPro" id="IPR051162">
    <property type="entry name" value="T4SS_component"/>
</dbReference>
<evidence type="ECO:0000259" key="2">
    <source>
        <dbReference type="Pfam" id="PF01935"/>
    </source>
</evidence>
<dbReference type="InterPro" id="IPR002789">
    <property type="entry name" value="HerA_central"/>
</dbReference>